<dbReference type="Pfam" id="PF01488">
    <property type="entry name" value="Shikimate_DH"/>
    <property type="match status" value="2"/>
</dbReference>
<gene>
    <name evidence="8 19" type="primary">hemA</name>
    <name evidence="19" type="ORF">ACFO5R_13965</name>
</gene>
<dbReference type="InterPro" id="IPR000343">
    <property type="entry name" value="4pyrrol_synth_GluRdtase"/>
</dbReference>
<feature type="binding site" evidence="8 10">
    <location>
        <begin position="51"/>
        <end position="54"/>
    </location>
    <ligand>
        <name>substrate</name>
    </ligand>
</feature>
<evidence type="ECO:0000256" key="9">
    <source>
        <dbReference type="PIRSR" id="PIRSR000445-1"/>
    </source>
</evidence>
<evidence type="ECO:0000256" key="2">
    <source>
        <dbReference type="ARBA" id="ARBA00005916"/>
    </source>
</evidence>
<comment type="subunit">
    <text evidence="8">Homodimer.</text>
</comment>
<dbReference type="InterPro" id="IPR015896">
    <property type="entry name" value="4pyrrol_synth_GluRdtase_dimer"/>
</dbReference>
<dbReference type="GO" id="GO:0006782">
    <property type="term" value="P:protoporphyrinogen IX biosynthetic process"/>
    <property type="evidence" value="ECO:0007669"/>
    <property type="project" value="UniProtKB-UniRule"/>
</dbReference>
<organism evidence="19 20">
    <name type="scientific">Halosolutus amylolyticus</name>
    <dbReference type="NCBI Taxonomy" id="2932267"/>
    <lineage>
        <taxon>Archaea</taxon>
        <taxon>Methanobacteriati</taxon>
        <taxon>Methanobacteriota</taxon>
        <taxon>Stenosarchaea group</taxon>
        <taxon>Halobacteria</taxon>
        <taxon>Halobacteriales</taxon>
        <taxon>Natrialbaceae</taxon>
        <taxon>Halosolutus</taxon>
    </lineage>
</organism>
<dbReference type="SUPFAM" id="SSF51735">
    <property type="entry name" value="NAD(P)-binding Rossmann-fold domains"/>
    <property type="match status" value="1"/>
</dbReference>
<evidence type="ECO:0000256" key="5">
    <source>
        <dbReference type="ARBA" id="ARBA00023002"/>
    </source>
</evidence>
<dbReference type="EMBL" id="JBHSFA010000007">
    <property type="protein sequence ID" value="MFC4543030.1"/>
    <property type="molecule type" value="Genomic_DNA"/>
</dbReference>
<feature type="coiled-coil region" evidence="14">
    <location>
        <begin position="379"/>
        <end position="406"/>
    </location>
</feature>
<feature type="domain" description="Tetrapyrrole biosynthesis glutamyl-tRNA reductase dimerisation" evidence="16">
    <location>
        <begin position="342"/>
        <end position="440"/>
    </location>
</feature>
<feature type="site" description="Important for activity" evidence="8 12">
    <location>
        <position position="94"/>
    </location>
</feature>
<evidence type="ECO:0000256" key="10">
    <source>
        <dbReference type="PIRSR" id="PIRSR000445-2"/>
    </source>
</evidence>
<evidence type="ECO:0000256" key="6">
    <source>
        <dbReference type="ARBA" id="ARBA00023244"/>
    </source>
</evidence>
<dbReference type="EC" id="1.2.1.70" evidence="3 8"/>
<feature type="domain" description="Quinate/shikimate 5-dehydrogenase/glutamyl-tRNA reductase" evidence="17">
    <location>
        <begin position="167"/>
        <end position="259"/>
    </location>
</feature>
<dbReference type="InterPro" id="IPR036291">
    <property type="entry name" value="NAD(P)-bd_dom_sf"/>
</dbReference>
<comment type="domain">
    <text evidence="8">Possesses an unusual extended V-shaped dimeric structure with each monomer consisting of three distinct domains arranged along a curved 'spinal' alpha-helix. The N-terminal catalytic domain specifically recognizes the glutamate moiety of the substrate. The second domain is the NADPH-binding domain, and the third C-terminal domain is responsible for dimerization.</text>
</comment>
<dbReference type="SUPFAM" id="SSF69075">
    <property type="entry name" value="Glutamyl tRNA-reductase dimerization domain"/>
    <property type="match status" value="1"/>
</dbReference>
<evidence type="ECO:0000256" key="12">
    <source>
        <dbReference type="PIRSR" id="PIRSR000445-4"/>
    </source>
</evidence>
<keyword evidence="20" id="KW-1185">Reference proteome</keyword>
<keyword evidence="4 8" id="KW-0521">NADP</keyword>
<evidence type="ECO:0000256" key="1">
    <source>
        <dbReference type="ARBA" id="ARBA00005059"/>
    </source>
</evidence>
<evidence type="ECO:0000259" key="18">
    <source>
        <dbReference type="Pfam" id="PF05201"/>
    </source>
</evidence>
<dbReference type="InterPro" id="IPR006151">
    <property type="entry name" value="Shikm_DH/Glu-tRNA_Rdtase"/>
</dbReference>
<keyword evidence="6 8" id="KW-0627">Porphyrin biosynthesis</keyword>
<dbReference type="PANTHER" id="PTHR43013:SF1">
    <property type="entry name" value="GLUTAMYL-TRNA REDUCTASE"/>
    <property type="match status" value="1"/>
</dbReference>
<reference evidence="19 20" key="1">
    <citation type="journal article" date="2019" name="Int. J. Syst. Evol. Microbiol.">
        <title>The Global Catalogue of Microorganisms (GCM) 10K type strain sequencing project: providing services to taxonomists for standard genome sequencing and annotation.</title>
        <authorList>
            <consortium name="The Broad Institute Genomics Platform"/>
            <consortium name="The Broad Institute Genome Sequencing Center for Infectious Disease"/>
            <person name="Wu L."/>
            <person name="Ma J."/>
        </authorList>
    </citation>
    <scope>NUCLEOTIDE SEQUENCE [LARGE SCALE GENOMIC DNA]</scope>
    <source>
        <strain evidence="19 20">WLHS5</strain>
    </source>
</reference>
<evidence type="ECO:0000256" key="3">
    <source>
        <dbReference type="ARBA" id="ARBA00012970"/>
    </source>
</evidence>
<evidence type="ECO:0000256" key="8">
    <source>
        <dbReference type="HAMAP-Rule" id="MF_00087"/>
    </source>
</evidence>
<feature type="active site" description="Nucleophile" evidence="8 9">
    <location>
        <position position="52"/>
    </location>
</feature>
<dbReference type="InterPro" id="IPR018214">
    <property type="entry name" value="GluRdtase_CS"/>
</dbReference>
<dbReference type="Proteomes" id="UP001595898">
    <property type="component" value="Unassembled WGS sequence"/>
</dbReference>
<dbReference type="Gene3D" id="3.30.460.30">
    <property type="entry name" value="Glutamyl-tRNA reductase, N-terminal domain"/>
    <property type="match status" value="1"/>
</dbReference>
<comment type="caution">
    <text evidence="19">The sequence shown here is derived from an EMBL/GenBank/DDBJ whole genome shotgun (WGS) entry which is preliminary data.</text>
</comment>
<dbReference type="Pfam" id="PF00745">
    <property type="entry name" value="GlutR_dimer"/>
    <property type="match status" value="1"/>
</dbReference>
<dbReference type="PIRSF" id="PIRSF000445">
    <property type="entry name" value="4pyrrol_synth_GluRdtase"/>
    <property type="match status" value="1"/>
</dbReference>
<proteinExistence type="inferred from homology"/>
<dbReference type="PROSITE" id="PS00747">
    <property type="entry name" value="GLUTR"/>
    <property type="match status" value="1"/>
</dbReference>
<feature type="binding site" evidence="8 10">
    <location>
        <position position="115"/>
    </location>
    <ligand>
        <name>substrate</name>
    </ligand>
</feature>
<comment type="catalytic activity">
    <reaction evidence="7 8 13">
        <text>(S)-4-amino-5-oxopentanoate + tRNA(Glu) + NADP(+) = L-glutamyl-tRNA(Glu) + NADPH + H(+)</text>
        <dbReference type="Rhea" id="RHEA:12344"/>
        <dbReference type="Rhea" id="RHEA-COMP:9663"/>
        <dbReference type="Rhea" id="RHEA-COMP:9680"/>
        <dbReference type="ChEBI" id="CHEBI:15378"/>
        <dbReference type="ChEBI" id="CHEBI:57501"/>
        <dbReference type="ChEBI" id="CHEBI:57783"/>
        <dbReference type="ChEBI" id="CHEBI:58349"/>
        <dbReference type="ChEBI" id="CHEBI:78442"/>
        <dbReference type="ChEBI" id="CHEBI:78520"/>
        <dbReference type="EC" id="1.2.1.70"/>
    </reaction>
</comment>
<evidence type="ECO:0000256" key="14">
    <source>
        <dbReference type="SAM" id="Coils"/>
    </source>
</evidence>
<feature type="compositionally biased region" description="Basic and acidic residues" evidence="15">
    <location>
        <begin position="273"/>
        <end position="283"/>
    </location>
</feature>
<feature type="domain" description="Quinate/shikimate 5-dehydrogenase/glutamyl-tRNA reductase" evidence="17">
    <location>
        <begin position="265"/>
        <end position="328"/>
    </location>
</feature>
<sequence length="473" mass="49662">MRSAGVVTAARVTHQSGSVDDLAAATPDSQRAGVSGLLAIPEIDEAFVLSTCNRVEAYVVGADAAVGRAALEEFFASIDDDAIVVTDHDESLRHLLRVAAGLESVVLGEDQIIGQVRTAYEDARAEGGIGSMLEAAVTKAIHVGERARTETAINEGVVSLGSAATKLAATEVRLEGATALVVGAGEMGRLAARSLADAGADEIVVANRTVSHADHLAAELDAETSVAPLEALGSVATEADVVVTATGSDDPVLEPRHLATDEDDLDAVREAAESGAPIERRANDAAADAADPDSERVIVDLGQPRDVAPATGSLDSVAVYDLDDLESITEETRSQRSDAAREVESMIDHEFELLCDQYKRARADEVIAAMYESAERLKQRELETALSRLGDDLSEEQREIVEAMADSLVSQLLAPPTKSLREAAAEDDWSTINTALQLFDPDFGDDGPLAPASVVEPFVTERSDAGLGAIDDD</sequence>
<dbReference type="GO" id="GO:0008883">
    <property type="term" value="F:glutamyl-tRNA reductase activity"/>
    <property type="evidence" value="ECO:0007669"/>
    <property type="project" value="UniProtKB-UniRule"/>
</dbReference>
<comment type="pathway">
    <text evidence="1 8 13">Porphyrin-containing compound metabolism; protoporphyrin-IX biosynthesis; 5-aminolevulinate from L-glutamyl-tRNA(Glu): step 1/2.</text>
</comment>
<evidence type="ECO:0000259" key="17">
    <source>
        <dbReference type="Pfam" id="PF01488"/>
    </source>
</evidence>
<dbReference type="RefSeq" id="WP_250140285.1">
    <property type="nucleotide sequence ID" value="NZ_JALIQP010000002.1"/>
</dbReference>
<keyword evidence="5 8" id="KW-0560">Oxidoreductase</keyword>
<dbReference type="PANTHER" id="PTHR43013">
    <property type="entry name" value="GLUTAMYL-TRNA REDUCTASE"/>
    <property type="match status" value="1"/>
</dbReference>
<dbReference type="InterPro" id="IPR036453">
    <property type="entry name" value="GluRdtase_dimer_dom_sf"/>
</dbReference>
<dbReference type="CDD" id="cd05213">
    <property type="entry name" value="NAD_bind_Glutamyl_tRNA_reduct"/>
    <property type="match status" value="1"/>
</dbReference>
<evidence type="ECO:0000256" key="15">
    <source>
        <dbReference type="SAM" id="MobiDB-lite"/>
    </source>
</evidence>
<keyword evidence="14" id="KW-0175">Coiled coil</keyword>
<comment type="function">
    <text evidence="8">Catalyzes the NADPH-dependent reduction of glutamyl-tRNA(Glu) to glutamate 1-semialdehyde (GSA).</text>
</comment>
<accession>A0ABD5PR00</accession>
<evidence type="ECO:0000256" key="11">
    <source>
        <dbReference type="PIRSR" id="PIRSR000445-3"/>
    </source>
</evidence>
<dbReference type="Gene3D" id="3.40.50.720">
    <property type="entry name" value="NAD(P)-binding Rossmann-like Domain"/>
    <property type="match status" value="1"/>
</dbReference>
<evidence type="ECO:0000313" key="20">
    <source>
        <dbReference type="Proteomes" id="UP001595898"/>
    </source>
</evidence>
<comment type="similarity">
    <text evidence="2 8 13">Belongs to the glutamyl-tRNA reductase family.</text>
</comment>
<protein>
    <recommendedName>
        <fullName evidence="3 8">Glutamyl-tRNA reductase</fullName>
        <shortName evidence="8">GluTR</shortName>
        <ecNumber evidence="3 8">1.2.1.70</ecNumber>
    </recommendedName>
</protein>
<evidence type="ECO:0000256" key="13">
    <source>
        <dbReference type="RuleBase" id="RU000584"/>
    </source>
</evidence>
<dbReference type="InterPro" id="IPR015895">
    <property type="entry name" value="4pyrrol_synth_GluRdtase_N"/>
</dbReference>
<feature type="binding site" evidence="8 11">
    <location>
        <begin position="183"/>
        <end position="188"/>
    </location>
    <ligand>
        <name>NADP(+)</name>
        <dbReference type="ChEBI" id="CHEBI:58349"/>
    </ligand>
</feature>
<dbReference type="SUPFAM" id="SSF69742">
    <property type="entry name" value="Glutamyl tRNA-reductase catalytic, N-terminal domain"/>
    <property type="match status" value="1"/>
</dbReference>
<feature type="binding site" evidence="8 10">
    <location>
        <position position="104"/>
    </location>
    <ligand>
        <name>substrate</name>
    </ligand>
</feature>
<dbReference type="InterPro" id="IPR036343">
    <property type="entry name" value="GluRdtase_N_sf"/>
</dbReference>
<dbReference type="Pfam" id="PF05201">
    <property type="entry name" value="GlutR_N"/>
    <property type="match status" value="1"/>
</dbReference>
<evidence type="ECO:0000259" key="16">
    <source>
        <dbReference type="Pfam" id="PF00745"/>
    </source>
</evidence>
<dbReference type="AlphaFoldDB" id="A0ABD5PR00"/>
<feature type="binding site" evidence="8 10">
    <location>
        <begin position="109"/>
        <end position="111"/>
    </location>
    <ligand>
        <name>substrate</name>
    </ligand>
</feature>
<evidence type="ECO:0000256" key="4">
    <source>
        <dbReference type="ARBA" id="ARBA00022857"/>
    </source>
</evidence>
<dbReference type="NCBIfam" id="TIGR01035">
    <property type="entry name" value="hemA"/>
    <property type="match status" value="1"/>
</dbReference>
<feature type="region of interest" description="Disordered" evidence="15">
    <location>
        <begin position="273"/>
        <end position="292"/>
    </location>
</feature>
<dbReference type="HAMAP" id="MF_00087">
    <property type="entry name" value="Glu_tRNA_reductase"/>
    <property type="match status" value="1"/>
</dbReference>
<evidence type="ECO:0000256" key="7">
    <source>
        <dbReference type="ARBA" id="ARBA00047464"/>
    </source>
</evidence>
<evidence type="ECO:0000313" key="19">
    <source>
        <dbReference type="EMBL" id="MFC4543030.1"/>
    </source>
</evidence>
<name>A0ABD5PR00_9EURY</name>
<feature type="domain" description="Glutamyl-tRNA reductase N-terminal" evidence="18">
    <location>
        <begin position="14"/>
        <end position="151"/>
    </location>
</feature>
<dbReference type="FunFam" id="3.30.460.30:FF:000001">
    <property type="entry name" value="Glutamyl-tRNA reductase"/>
    <property type="match status" value="1"/>
</dbReference>
<comment type="miscellaneous">
    <text evidence="8">During catalysis, the active site Cys acts as a nucleophile attacking the alpha-carbonyl group of tRNA-bound glutamate with the formation of a thioester intermediate between enzyme and glutamate, and the concomitant release of tRNA(Glu). The thioester intermediate is finally reduced by direct hydride transfer from NADPH, to form the product GSA.</text>
</comment>